<dbReference type="GO" id="GO:0000981">
    <property type="term" value="F:DNA-binding transcription factor activity, RNA polymerase II-specific"/>
    <property type="evidence" value="ECO:0007669"/>
    <property type="project" value="InterPro"/>
</dbReference>
<dbReference type="InterPro" id="IPR001138">
    <property type="entry name" value="Zn2Cys6_DnaBD"/>
</dbReference>
<dbReference type="PANTHER" id="PTHR47256:SF1">
    <property type="entry name" value="ZN(II)2CYS6 TRANSCRIPTION FACTOR (EUROFUNG)"/>
    <property type="match status" value="1"/>
</dbReference>
<dbReference type="CDD" id="cd00067">
    <property type="entry name" value="GAL4"/>
    <property type="match status" value="1"/>
</dbReference>
<organism evidence="4 5">
    <name type="scientific">Thelonectria olida</name>
    <dbReference type="NCBI Taxonomy" id="1576542"/>
    <lineage>
        <taxon>Eukaryota</taxon>
        <taxon>Fungi</taxon>
        <taxon>Dikarya</taxon>
        <taxon>Ascomycota</taxon>
        <taxon>Pezizomycotina</taxon>
        <taxon>Sordariomycetes</taxon>
        <taxon>Hypocreomycetidae</taxon>
        <taxon>Hypocreales</taxon>
        <taxon>Nectriaceae</taxon>
        <taxon>Thelonectria</taxon>
    </lineage>
</organism>
<feature type="region of interest" description="Disordered" evidence="2">
    <location>
        <begin position="109"/>
        <end position="145"/>
    </location>
</feature>
<dbReference type="Gene3D" id="4.10.240.10">
    <property type="entry name" value="Zn(2)-C6 fungal-type DNA-binding domain"/>
    <property type="match status" value="1"/>
</dbReference>
<dbReference type="Proteomes" id="UP000777438">
    <property type="component" value="Unassembled WGS sequence"/>
</dbReference>
<dbReference type="InterPro" id="IPR053187">
    <property type="entry name" value="Notoamide_regulator"/>
</dbReference>
<feature type="region of interest" description="Disordered" evidence="2">
    <location>
        <begin position="1"/>
        <end position="30"/>
    </location>
</feature>
<dbReference type="SUPFAM" id="SSF57701">
    <property type="entry name" value="Zn2/Cys6 DNA-binding domain"/>
    <property type="match status" value="1"/>
</dbReference>
<gene>
    <name evidence="4" type="ORF">B0T10DRAFT_237229</name>
</gene>
<dbReference type="PROSITE" id="PS50048">
    <property type="entry name" value="ZN2_CY6_FUNGAL_2"/>
    <property type="match status" value="1"/>
</dbReference>
<dbReference type="OrthoDB" id="10261408at2759"/>
<dbReference type="Pfam" id="PF00172">
    <property type="entry name" value="Zn_clus"/>
    <property type="match status" value="1"/>
</dbReference>
<dbReference type="InterPro" id="IPR036864">
    <property type="entry name" value="Zn2-C6_fun-type_DNA-bd_sf"/>
</dbReference>
<sequence length="726" mass="82102">MSPLPPAPPATQPATAHSQDAKVQRRPRREKLRVSLACTHCRKRKRKCSGKLPTCDSCTTQRLECVFDPEANAAEPPFEVLTFRLLNSNPAAAPVGPIQPIEAMQTVQTIQPAQPPSEVDSTAQNSAVMSGVKQEPDTPSPIDWKPGPLPVYTPCQFEVEHPKLYPPLTPIDVEILPSPFYRVAQSPDGLPFNRPILDEVPRPYVPYVWKGPVLSLASELYDPRLQYINIGYWTTVPISNELARQALSLYFRVDHPLIGCFYDEFFIGDLVSLTPDHCSSLLVNALMFWVCQIYSGIADEARHLVEPFRDEAEKLLGSELSSAFTLDLAATQFLSLGYLVQGNQDEAVKYMQLVATRATGCSLFGSTRIVPPQEVNTKHFKATAYTAWGLFNYIMLMTLFYFPPNFPCQLARPRFPVPRGMLKTPDNVLEPGHIMLPVSQTFTAACQFWTIMHQVVLNGELDPAVPPEWQKVLRTSEWKFRKLLTWADNLPPRLLRSRECSNHVMVFHMWLHAAIMNVFEPFIDFKIPGIESRSFSSPMGSPQQAYEASANQLKRLVIVYRMNYDASSYTFLWHTALTYVANSIIKDYGGQDSSYYFRLCLYGYKSFHTSYPVVNHIIRAVLNLSIRRGYMDQWQATRLWCRLNKAIESSGNSAGYATDSSTATTHQHPAAEDRIAEEVEQPTSMEYSPRGANKRVARATVYDEDEYSDEEDEEDAWLELLISEGL</sequence>
<dbReference type="SMART" id="SM00066">
    <property type="entry name" value="GAL4"/>
    <property type="match status" value="1"/>
</dbReference>
<dbReference type="GO" id="GO:0008270">
    <property type="term" value="F:zinc ion binding"/>
    <property type="evidence" value="ECO:0007669"/>
    <property type="project" value="InterPro"/>
</dbReference>
<feature type="region of interest" description="Disordered" evidence="2">
    <location>
        <begin position="654"/>
        <end position="695"/>
    </location>
</feature>
<dbReference type="EMBL" id="JAGPYM010000005">
    <property type="protein sequence ID" value="KAH6894076.1"/>
    <property type="molecule type" value="Genomic_DNA"/>
</dbReference>
<feature type="domain" description="Zn(2)-C6 fungal-type" evidence="3">
    <location>
        <begin position="37"/>
        <end position="67"/>
    </location>
</feature>
<feature type="compositionally biased region" description="Polar residues" evidence="2">
    <location>
        <begin position="119"/>
        <end position="128"/>
    </location>
</feature>
<evidence type="ECO:0000313" key="5">
    <source>
        <dbReference type="Proteomes" id="UP000777438"/>
    </source>
</evidence>
<feature type="compositionally biased region" description="Polar residues" evidence="2">
    <location>
        <begin position="654"/>
        <end position="667"/>
    </location>
</feature>
<evidence type="ECO:0000259" key="3">
    <source>
        <dbReference type="PROSITE" id="PS50048"/>
    </source>
</evidence>
<feature type="compositionally biased region" description="Pro residues" evidence="2">
    <location>
        <begin position="1"/>
        <end position="11"/>
    </location>
</feature>
<evidence type="ECO:0000256" key="1">
    <source>
        <dbReference type="ARBA" id="ARBA00023242"/>
    </source>
</evidence>
<comment type="caution">
    <text evidence="4">The sequence shown here is derived from an EMBL/GenBank/DDBJ whole genome shotgun (WGS) entry which is preliminary data.</text>
</comment>
<accession>A0A9P9APS7</accession>
<dbReference type="PANTHER" id="PTHR47256">
    <property type="entry name" value="ZN(II)2CYS6 TRANSCRIPTION FACTOR (EUROFUNG)-RELATED"/>
    <property type="match status" value="1"/>
</dbReference>
<name>A0A9P9APS7_9HYPO</name>
<dbReference type="PROSITE" id="PS00463">
    <property type="entry name" value="ZN2_CY6_FUNGAL_1"/>
    <property type="match status" value="1"/>
</dbReference>
<keyword evidence="5" id="KW-1185">Reference proteome</keyword>
<evidence type="ECO:0000313" key="4">
    <source>
        <dbReference type="EMBL" id="KAH6894076.1"/>
    </source>
</evidence>
<evidence type="ECO:0000256" key="2">
    <source>
        <dbReference type="SAM" id="MobiDB-lite"/>
    </source>
</evidence>
<dbReference type="AlphaFoldDB" id="A0A9P9APS7"/>
<reference evidence="4 5" key="1">
    <citation type="journal article" date="2021" name="Nat. Commun.">
        <title>Genetic determinants of endophytism in the Arabidopsis root mycobiome.</title>
        <authorList>
            <person name="Mesny F."/>
            <person name="Miyauchi S."/>
            <person name="Thiergart T."/>
            <person name="Pickel B."/>
            <person name="Atanasova L."/>
            <person name="Karlsson M."/>
            <person name="Huettel B."/>
            <person name="Barry K.W."/>
            <person name="Haridas S."/>
            <person name="Chen C."/>
            <person name="Bauer D."/>
            <person name="Andreopoulos W."/>
            <person name="Pangilinan J."/>
            <person name="LaButti K."/>
            <person name="Riley R."/>
            <person name="Lipzen A."/>
            <person name="Clum A."/>
            <person name="Drula E."/>
            <person name="Henrissat B."/>
            <person name="Kohler A."/>
            <person name="Grigoriev I.V."/>
            <person name="Martin F.M."/>
            <person name="Hacquard S."/>
        </authorList>
    </citation>
    <scope>NUCLEOTIDE SEQUENCE [LARGE SCALE GENOMIC DNA]</scope>
    <source>
        <strain evidence="4 5">MPI-CAGE-CH-0241</strain>
    </source>
</reference>
<keyword evidence="1" id="KW-0539">Nucleus</keyword>
<proteinExistence type="predicted"/>
<protein>
    <recommendedName>
        <fullName evidence="3">Zn(2)-C6 fungal-type domain-containing protein</fullName>
    </recommendedName>
</protein>
<dbReference type="CDD" id="cd12148">
    <property type="entry name" value="fungal_TF_MHR"/>
    <property type="match status" value="1"/>
</dbReference>